<keyword evidence="2" id="KW-0328">Glycosyltransferase</keyword>
<feature type="transmembrane region" description="Helical" evidence="4">
    <location>
        <begin position="366"/>
        <end position="389"/>
    </location>
</feature>
<dbReference type="SUPFAM" id="SSF53448">
    <property type="entry name" value="Nucleotide-diphospho-sugar transferases"/>
    <property type="match status" value="1"/>
</dbReference>
<keyword evidence="7" id="KW-1185">Reference proteome</keyword>
<dbReference type="PANTHER" id="PTHR43630:SF1">
    <property type="entry name" value="POLY-BETA-1,6-N-ACETYL-D-GLUCOSAMINE SYNTHASE"/>
    <property type="match status" value="1"/>
</dbReference>
<dbReference type="Proteomes" id="UP000626244">
    <property type="component" value="Unassembled WGS sequence"/>
</dbReference>
<feature type="domain" description="Glycosyltransferase 2-like" evidence="5">
    <location>
        <begin position="45"/>
        <end position="233"/>
    </location>
</feature>
<dbReference type="GO" id="GO:0016757">
    <property type="term" value="F:glycosyltransferase activity"/>
    <property type="evidence" value="ECO:0007669"/>
    <property type="project" value="UniProtKB-KW"/>
</dbReference>
<dbReference type="Pfam" id="PF03142">
    <property type="entry name" value="Chitin_synth_2"/>
    <property type="match status" value="1"/>
</dbReference>
<dbReference type="AlphaFoldDB" id="A0A8J3EUF2"/>
<dbReference type="Pfam" id="PF00535">
    <property type="entry name" value="Glycos_transf_2"/>
    <property type="match status" value="1"/>
</dbReference>
<evidence type="ECO:0000259" key="5">
    <source>
        <dbReference type="Pfam" id="PF00535"/>
    </source>
</evidence>
<dbReference type="InterPro" id="IPR029044">
    <property type="entry name" value="Nucleotide-diphossugar_trans"/>
</dbReference>
<feature type="transmembrane region" description="Helical" evidence="4">
    <location>
        <begin position="335"/>
        <end position="354"/>
    </location>
</feature>
<protein>
    <submittedName>
        <fullName evidence="6">Glycosyl transferase</fullName>
    </submittedName>
</protein>
<organism evidence="6 7">
    <name type="scientific">Gottfriedia solisilvae</name>
    <dbReference type="NCBI Taxonomy" id="1516104"/>
    <lineage>
        <taxon>Bacteria</taxon>
        <taxon>Bacillati</taxon>
        <taxon>Bacillota</taxon>
        <taxon>Bacilli</taxon>
        <taxon>Bacillales</taxon>
        <taxon>Bacillaceae</taxon>
        <taxon>Gottfriedia</taxon>
    </lineage>
</organism>
<keyword evidence="4" id="KW-1133">Transmembrane helix</keyword>
<reference evidence="7" key="1">
    <citation type="journal article" date="2019" name="Int. J. Syst. Evol. Microbiol.">
        <title>The Global Catalogue of Microorganisms (GCM) 10K type strain sequencing project: providing services to taxonomists for standard genome sequencing and annotation.</title>
        <authorList>
            <consortium name="The Broad Institute Genomics Platform"/>
            <consortium name="The Broad Institute Genome Sequencing Center for Infectious Disease"/>
            <person name="Wu L."/>
            <person name="Ma J."/>
        </authorList>
    </citation>
    <scope>NUCLEOTIDE SEQUENCE [LARGE SCALE GENOMIC DNA]</scope>
    <source>
        <strain evidence="7">CGMCC 1.14993</strain>
    </source>
</reference>
<evidence type="ECO:0000313" key="7">
    <source>
        <dbReference type="Proteomes" id="UP000626244"/>
    </source>
</evidence>
<comment type="caution">
    <text evidence="6">The sequence shown here is derived from an EMBL/GenBank/DDBJ whole genome shotgun (WGS) entry which is preliminary data.</text>
</comment>
<evidence type="ECO:0000256" key="3">
    <source>
        <dbReference type="ARBA" id="ARBA00022679"/>
    </source>
</evidence>
<comment type="similarity">
    <text evidence="1">Belongs to the glycosyltransferase 2 family.</text>
</comment>
<proteinExistence type="inferred from homology"/>
<keyword evidence="4" id="KW-0472">Membrane</keyword>
<evidence type="ECO:0000256" key="1">
    <source>
        <dbReference type="ARBA" id="ARBA00006739"/>
    </source>
</evidence>
<gene>
    <name evidence="6" type="ORF">GCM10007380_09390</name>
</gene>
<name>A0A8J3EUF2_9BACI</name>
<dbReference type="InterPro" id="IPR001173">
    <property type="entry name" value="Glyco_trans_2-like"/>
</dbReference>
<evidence type="ECO:0000256" key="2">
    <source>
        <dbReference type="ARBA" id="ARBA00022676"/>
    </source>
</evidence>
<dbReference type="EMBL" id="BMHB01000001">
    <property type="protein sequence ID" value="GGI11747.1"/>
    <property type="molecule type" value="Genomic_DNA"/>
</dbReference>
<keyword evidence="4" id="KW-0812">Transmembrane</keyword>
<dbReference type="CDD" id="cd06423">
    <property type="entry name" value="CESA_like"/>
    <property type="match status" value="1"/>
</dbReference>
<feature type="transmembrane region" description="Helical" evidence="4">
    <location>
        <begin position="305"/>
        <end position="323"/>
    </location>
</feature>
<feature type="transmembrane region" description="Helical" evidence="4">
    <location>
        <begin position="401"/>
        <end position="429"/>
    </location>
</feature>
<dbReference type="Gene3D" id="3.90.550.10">
    <property type="entry name" value="Spore Coat Polysaccharide Biosynthesis Protein SpsA, Chain A"/>
    <property type="match status" value="1"/>
</dbReference>
<accession>A0A8J3EUF2</accession>
<keyword evidence="3 6" id="KW-0808">Transferase</keyword>
<evidence type="ECO:0000313" key="6">
    <source>
        <dbReference type="EMBL" id="GGI11747.1"/>
    </source>
</evidence>
<dbReference type="PANTHER" id="PTHR43630">
    <property type="entry name" value="POLY-BETA-1,6-N-ACETYL-D-GLUCOSAMINE SYNTHASE"/>
    <property type="match status" value="1"/>
</dbReference>
<sequence length="456" mass="53055">MQFFTILLLFLCTFFPLFHMVNSLTIFINRNKPTHIQVRKYKSMSILIPCYNEENIIETAIKGMERIDYAAKEIFYINDGSQDGTMKILHNLLRLVPDTRKIENRLQFKKVKNFYKSTLYPNVYVIDKENGGKHDALNAGIEYSNNELVVTLDADSILADDALQVLNTEFQDNAVIAAGGMVHPLQGVSFNKKKVHRSLLVNHVIRFQIFEFIKGFYINRVSLAKLDALSVISGAFGIFNREILFQVNGYRKTLGEDIDITLKFQQYILKNPGKRMAFVPNAVCFTECPETWRDLFKQRVRWQKAFIDCIVHYFPMLIKTFLFRTVSFFMFIDSFILGTIAIYFTVFNIGYMLITNLDQAMNLMILYLLGVVSLNVIYSMFAVYLARYYEVRFEGKEKIRFAFTILLDLVVYRFVTLFFVLYGTVAYFVNSNDWNKVARTGRNYELEKDKGLVKVG</sequence>
<evidence type="ECO:0000256" key="4">
    <source>
        <dbReference type="SAM" id="Phobius"/>
    </source>
</evidence>